<name>A0AAV2C939_9ROSI</name>
<dbReference type="AlphaFoldDB" id="A0AAV2C939"/>
<evidence type="ECO:0000313" key="1">
    <source>
        <dbReference type="EMBL" id="CAL1352759.1"/>
    </source>
</evidence>
<sequence length="81" mass="8658">MLPHSFFLVAPSNRISKPPNGLEGGGWWQQYDAGSDVAVGVSWWPTAIPPLGTGIDEKELEGGIGYGHRLTNITPSVAARQ</sequence>
<dbReference type="EMBL" id="OZ034813">
    <property type="protein sequence ID" value="CAL1352759.1"/>
    <property type="molecule type" value="Genomic_DNA"/>
</dbReference>
<evidence type="ECO:0000313" key="2">
    <source>
        <dbReference type="Proteomes" id="UP001497516"/>
    </source>
</evidence>
<keyword evidence="2" id="KW-1185">Reference proteome</keyword>
<accession>A0AAV2C939</accession>
<protein>
    <submittedName>
        <fullName evidence="1">Uncharacterized protein</fullName>
    </submittedName>
</protein>
<dbReference type="Proteomes" id="UP001497516">
    <property type="component" value="Chromosome 1"/>
</dbReference>
<reference evidence="1 2" key="1">
    <citation type="submission" date="2024-04" db="EMBL/GenBank/DDBJ databases">
        <authorList>
            <person name="Fracassetti M."/>
        </authorList>
    </citation>
    <scope>NUCLEOTIDE SEQUENCE [LARGE SCALE GENOMIC DNA]</scope>
</reference>
<gene>
    <name evidence="1" type="ORF">LTRI10_LOCUS702</name>
</gene>
<organism evidence="1 2">
    <name type="scientific">Linum trigynum</name>
    <dbReference type="NCBI Taxonomy" id="586398"/>
    <lineage>
        <taxon>Eukaryota</taxon>
        <taxon>Viridiplantae</taxon>
        <taxon>Streptophyta</taxon>
        <taxon>Embryophyta</taxon>
        <taxon>Tracheophyta</taxon>
        <taxon>Spermatophyta</taxon>
        <taxon>Magnoliopsida</taxon>
        <taxon>eudicotyledons</taxon>
        <taxon>Gunneridae</taxon>
        <taxon>Pentapetalae</taxon>
        <taxon>rosids</taxon>
        <taxon>fabids</taxon>
        <taxon>Malpighiales</taxon>
        <taxon>Linaceae</taxon>
        <taxon>Linum</taxon>
    </lineage>
</organism>
<proteinExistence type="predicted"/>